<dbReference type="Proteomes" id="UP000182888">
    <property type="component" value="Unassembled WGS sequence"/>
</dbReference>
<keyword evidence="1" id="KW-0472">Membrane</keyword>
<protein>
    <recommendedName>
        <fullName evidence="4">DUF1515 domain-containing protein</fullName>
    </recommendedName>
</protein>
<name>A0A0K2VNI2_MESPL</name>
<dbReference type="SUPFAM" id="SSF57997">
    <property type="entry name" value="Tropomyosin"/>
    <property type="match status" value="1"/>
</dbReference>
<dbReference type="EMBL" id="CCND01000001">
    <property type="protein sequence ID" value="CDX49252.1"/>
    <property type="molecule type" value="Genomic_DNA"/>
</dbReference>
<evidence type="ECO:0000313" key="3">
    <source>
        <dbReference type="Proteomes" id="UP000182888"/>
    </source>
</evidence>
<sequence length="113" mass="12257">MSATSVERTLGILLGKLEAIEDRLERADESRASIHRRLDEVVMRTTHLEADVSSVKNKTEAIQSVTDDVVTLRSQAQGAGTLGRWLIRIGIGVVTAAGWLIGAYTYLTGKPPP</sequence>
<accession>A0A0K2VNI2</accession>
<gene>
    <name evidence="2" type="ORF">MPL1032_10282</name>
</gene>
<organism evidence="2 3">
    <name type="scientific">Mesorhizobium plurifarium</name>
    <dbReference type="NCBI Taxonomy" id="69974"/>
    <lineage>
        <taxon>Bacteria</taxon>
        <taxon>Pseudomonadati</taxon>
        <taxon>Pseudomonadota</taxon>
        <taxon>Alphaproteobacteria</taxon>
        <taxon>Hyphomicrobiales</taxon>
        <taxon>Phyllobacteriaceae</taxon>
        <taxon>Mesorhizobium</taxon>
    </lineage>
</organism>
<dbReference type="Pfam" id="PF07439">
    <property type="entry name" value="DUF1515"/>
    <property type="match status" value="1"/>
</dbReference>
<reference evidence="3" key="1">
    <citation type="submission" date="2014-08" db="EMBL/GenBank/DDBJ databases">
        <authorList>
            <person name="Edwards T."/>
        </authorList>
    </citation>
    <scope>NUCLEOTIDE SEQUENCE [LARGE SCALE GENOMIC DNA]</scope>
</reference>
<dbReference type="AlphaFoldDB" id="A0A0K2VNI2"/>
<evidence type="ECO:0000256" key="1">
    <source>
        <dbReference type="SAM" id="Phobius"/>
    </source>
</evidence>
<keyword evidence="1" id="KW-0812">Transmembrane</keyword>
<evidence type="ECO:0008006" key="4">
    <source>
        <dbReference type="Google" id="ProtNLM"/>
    </source>
</evidence>
<proteinExistence type="predicted"/>
<keyword evidence="1" id="KW-1133">Transmembrane helix</keyword>
<dbReference type="InterPro" id="IPR010889">
    <property type="entry name" value="DUF1515"/>
</dbReference>
<feature type="transmembrane region" description="Helical" evidence="1">
    <location>
        <begin position="85"/>
        <end position="107"/>
    </location>
</feature>
<evidence type="ECO:0000313" key="2">
    <source>
        <dbReference type="EMBL" id="CDX49252.1"/>
    </source>
</evidence>